<gene>
    <name evidence="2" type="ORF">IRZ65_18340</name>
    <name evidence="3" type="ORF">NCTC11842_04180</name>
</gene>
<protein>
    <submittedName>
        <fullName evidence="3">Uncharacterized protein</fullName>
    </submittedName>
</protein>
<dbReference type="EMBL" id="JADMCD010000010">
    <property type="protein sequence ID" value="MBF8642642.1"/>
    <property type="molecule type" value="Genomic_DNA"/>
</dbReference>
<accession>A0A2X2CUK0</accession>
<sequence length="100" mass="11414">MEPQVRPAPTLTDYLYASPVKNELDESLDVVERLLTRSENRIAELIELGNMSSDLKLIHIQNIESMITAAVRQTEDSSNHMRAHEVIEFCQHLRGTLRPS</sequence>
<dbReference type="Proteomes" id="UP000250443">
    <property type="component" value="Unassembled WGS sequence"/>
</dbReference>
<proteinExistence type="predicted"/>
<dbReference type="GeneID" id="300265504"/>
<evidence type="ECO:0000313" key="3">
    <source>
        <dbReference type="EMBL" id="SPZ11927.1"/>
    </source>
</evidence>
<evidence type="ECO:0000313" key="4">
    <source>
        <dbReference type="Proteomes" id="UP000250443"/>
    </source>
</evidence>
<dbReference type="RefSeq" id="WP_010795934.1">
    <property type="nucleotide sequence ID" value="NZ_CP044086.1"/>
</dbReference>
<organism evidence="3 4">
    <name type="scientific">Pseudomonas luteola</name>
    <dbReference type="NCBI Taxonomy" id="47886"/>
    <lineage>
        <taxon>Bacteria</taxon>
        <taxon>Pseudomonadati</taxon>
        <taxon>Pseudomonadota</taxon>
        <taxon>Gammaproteobacteria</taxon>
        <taxon>Pseudomonadales</taxon>
        <taxon>Pseudomonadaceae</taxon>
        <taxon>Pseudomonas</taxon>
    </lineage>
</organism>
<reference evidence="3 4" key="1">
    <citation type="submission" date="2018-06" db="EMBL/GenBank/DDBJ databases">
        <authorList>
            <consortium name="Pathogen Informatics"/>
            <person name="Doyle S."/>
        </authorList>
    </citation>
    <scope>NUCLEOTIDE SEQUENCE [LARGE SCALE GENOMIC DNA]</scope>
    <source>
        <strain evidence="3 4">NCTC11842</strain>
    </source>
</reference>
<dbReference type="Proteomes" id="UP000626180">
    <property type="component" value="Unassembled WGS sequence"/>
</dbReference>
<feature type="coiled-coil region" evidence="1">
    <location>
        <begin position="21"/>
        <end position="48"/>
    </location>
</feature>
<keyword evidence="1" id="KW-0175">Coiled coil</keyword>
<dbReference type="AlphaFoldDB" id="A0A2X2CUK0"/>
<dbReference type="EMBL" id="UAUF01000014">
    <property type="protein sequence ID" value="SPZ11927.1"/>
    <property type="molecule type" value="Genomic_DNA"/>
</dbReference>
<keyword evidence="5" id="KW-1185">Reference proteome</keyword>
<evidence type="ECO:0000313" key="2">
    <source>
        <dbReference type="EMBL" id="MBF8642642.1"/>
    </source>
</evidence>
<reference evidence="2 5" key="2">
    <citation type="submission" date="2020-10" db="EMBL/GenBank/DDBJ databases">
        <title>Genome sequences of Pseudomonas isolates.</title>
        <authorList>
            <person name="Wessels L."/>
            <person name="Reich F."/>
            <person name="Hammerl J."/>
        </authorList>
    </citation>
    <scope>NUCLEOTIDE SEQUENCE [LARGE SCALE GENOMIC DNA]</scope>
    <source>
        <strain evidence="2 5">20-MO00624-0</strain>
    </source>
</reference>
<evidence type="ECO:0000256" key="1">
    <source>
        <dbReference type="SAM" id="Coils"/>
    </source>
</evidence>
<evidence type="ECO:0000313" key="5">
    <source>
        <dbReference type="Proteomes" id="UP000626180"/>
    </source>
</evidence>
<name>A0A2X2CUK0_PSELU</name>